<name>A0ABT1H7Z4_9NOCA</name>
<dbReference type="InterPro" id="IPR045592">
    <property type="entry name" value="DUF6461"/>
</dbReference>
<dbReference type="Pfam" id="PF20062">
    <property type="entry name" value="DUF6461"/>
    <property type="match status" value="1"/>
</dbReference>
<keyword evidence="3" id="KW-1185">Reference proteome</keyword>
<sequence length="161" mass="17895">MTTPEPPDLHDSDWRMDFELNRYMFEAYCLTIVTDLSIDEFLALVPSARVVDECDYETLEDRGMDIFSEIGGGAGLLQVGSSVVMFEPNGYRGVTTDLMIAVSIGRTVVSDLGSRRTSASTSRFRPRSAPRQRIRAEHRADSRARRGNAQPPRIHEIGAGS</sequence>
<feature type="compositionally biased region" description="Basic residues" evidence="1">
    <location>
        <begin position="124"/>
        <end position="133"/>
    </location>
</feature>
<dbReference type="RefSeq" id="WP_253655603.1">
    <property type="nucleotide sequence ID" value="NZ_BAAAOE010000005.1"/>
</dbReference>
<feature type="region of interest" description="Disordered" evidence="1">
    <location>
        <begin position="115"/>
        <end position="161"/>
    </location>
</feature>
<protein>
    <submittedName>
        <fullName evidence="2">Uncharacterized protein</fullName>
    </submittedName>
</protein>
<feature type="compositionally biased region" description="Basic and acidic residues" evidence="1">
    <location>
        <begin position="134"/>
        <end position="144"/>
    </location>
</feature>
<organism evidence="2 3">
    <name type="scientific">Williamsia serinedens</name>
    <dbReference type="NCBI Taxonomy" id="391736"/>
    <lineage>
        <taxon>Bacteria</taxon>
        <taxon>Bacillati</taxon>
        <taxon>Actinomycetota</taxon>
        <taxon>Actinomycetes</taxon>
        <taxon>Mycobacteriales</taxon>
        <taxon>Nocardiaceae</taxon>
        <taxon>Williamsia</taxon>
    </lineage>
</organism>
<gene>
    <name evidence="2" type="ORF">LX12_003226</name>
</gene>
<evidence type="ECO:0000313" key="3">
    <source>
        <dbReference type="Proteomes" id="UP001205740"/>
    </source>
</evidence>
<accession>A0ABT1H7Z4</accession>
<dbReference type="EMBL" id="JAMTCG010000006">
    <property type="protein sequence ID" value="MCP2162022.1"/>
    <property type="molecule type" value="Genomic_DNA"/>
</dbReference>
<evidence type="ECO:0000313" key="2">
    <source>
        <dbReference type="EMBL" id="MCP2162022.1"/>
    </source>
</evidence>
<dbReference type="Proteomes" id="UP001205740">
    <property type="component" value="Unassembled WGS sequence"/>
</dbReference>
<comment type="caution">
    <text evidence="2">The sequence shown here is derived from an EMBL/GenBank/DDBJ whole genome shotgun (WGS) entry which is preliminary data.</text>
</comment>
<proteinExistence type="predicted"/>
<evidence type="ECO:0000256" key="1">
    <source>
        <dbReference type="SAM" id="MobiDB-lite"/>
    </source>
</evidence>
<reference evidence="2 3" key="1">
    <citation type="submission" date="2022-06" db="EMBL/GenBank/DDBJ databases">
        <title>Genomic Encyclopedia of Archaeal and Bacterial Type Strains, Phase II (KMG-II): from individual species to whole genera.</title>
        <authorList>
            <person name="Goeker M."/>
        </authorList>
    </citation>
    <scope>NUCLEOTIDE SEQUENCE [LARGE SCALE GENOMIC DNA]</scope>
    <source>
        <strain evidence="2 3">DSM 45037</strain>
    </source>
</reference>